<gene>
    <name evidence="2" type="ORF">SAMN05216355_103140</name>
</gene>
<dbReference type="RefSeq" id="WP_143013700.1">
    <property type="nucleotide sequence ID" value="NZ_FNIM01000003.1"/>
</dbReference>
<dbReference type="Pfam" id="PF01547">
    <property type="entry name" value="SBP_bac_1"/>
    <property type="match status" value="1"/>
</dbReference>
<dbReference type="InterPro" id="IPR006311">
    <property type="entry name" value="TAT_signal"/>
</dbReference>
<organism evidence="2 3">
    <name type="scientific">Actinomyces ruminicola</name>
    <dbReference type="NCBI Taxonomy" id="332524"/>
    <lineage>
        <taxon>Bacteria</taxon>
        <taxon>Bacillati</taxon>
        <taxon>Actinomycetota</taxon>
        <taxon>Actinomycetes</taxon>
        <taxon>Actinomycetales</taxon>
        <taxon>Actinomycetaceae</taxon>
        <taxon>Actinomyces</taxon>
    </lineage>
</organism>
<evidence type="ECO:0000313" key="3">
    <source>
        <dbReference type="Proteomes" id="UP000198541"/>
    </source>
</evidence>
<proteinExistence type="predicted"/>
<dbReference type="PANTHER" id="PTHR43649">
    <property type="entry name" value="ARABINOSE-BINDING PROTEIN-RELATED"/>
    <property type="match status" value="1"/>
</dbReference>
<dbReference type="Gene3D" id="3.40.190.10">
    <property type="entry name" value="Periplasmic binding protein-like II"/>
    <property type="match status" value="1"/>
</dbReference>
<evidence type="ECO:0000313" key="2">
    <source>
        <dbReference type="EMBL" id="SDN42002.1"/>
    </source>
</evidence>
<reference evidence="3" key="1">
    <citation type="submission" date="2016-10" db="EMBL/GenBank/DDBJ databases">
        <authorList>
            <person name="Varghese N."/>
            <person name="Submissions S."/>
        </authorList>
    </citation>
    <scope>NUCLEOTIDE SEQUENCE [LARGE SCALE GENOMIC DNA]</scope>
    <source>
        <strain evidence="3">DSM 27982</strain>
    </source>
</reference>
<dbReference type="InterPro" id="IPR050490">
    <property type="entry name" value="Bact_solute-bd_prot1"/>
</dbReference>
<dbReference type="PROSITE" id="PS51318">
    <property type="entry name" value="TAT"/>
    <property type="match status" value="1"/>
</dbReference>
<name>A0A1H0B8T6_9ACTO</name>
<dbReference type="SUPFAM" id="SSF53850">
    <property type="entry name" value="Periplasmic binding protein-like II"/>
    <property type="match status" value="1"/>
</dbReference>
<feature type="signal peptide" evidence="1">
    <location>
        <begin position="1"/>
        <end position="32"/>
    </location>
</feature>
<evidence type="ECO:0000256" key="1">
    <source>
        <dbReference type="SAM" id="SignalP"/>
    </source>
</evidence>
<dbReference type="PROSITE" id="PS51257">
    <property type="entry name" value="PROKAR_LIPOPROTEIN"/>
    <property type="match status" value="1"/>
</dbReference>
<dbReference type="InterPro" id="IPR006059">
    <property type="entry name" value="SBP"/>
</dbReference>
<feature type="chain" id="PRO_5039536827" evidence="1">
    <location>
        <begin position="33"/>
        <end position="453"/>
    </location>
</feature>
<dbReference type="EMBL" id="FNIM01000003">
    <property type="protein sequence ID" value="SDN42002.1"/>
    <property type="molecule type" value="Genomic_DNA"/>
</dbReference>
<protein>
    <submittedName>
        <fullName evidence="2">Carbohydrate ABC transporter substrate-binding protein, CUT1 family</fullName>
    </submittedName>
</protein>
<sequence length="453" mass="47108">MSAKHLPLMNRRRMLGASAVALVAATISACSAPGSGGASAEGSAAGAVSTTLPAEPVKIRIMTSTEAADAVTALGEAFTAQHNTVTFEITAEANATLGQNISRILTRNDPPELCFMPALSAAAEDGIVTNMDPYAEAYGWDSWSQALLAIARMDDSGERGVGSLYAVGIGYNVTGIFYNTELAAELGLTLPPTTLDEFDAACAAAVAAGKKAIAMAGKDVGTPYLLQMLQNAYGDSQEINDWIFQKSGATFVQPAMIQAAAKIQEWVGNGVIPGDAVSIDYSTSMADFQAGDALFVPNGDWESQRLASVMGDRVGFFLFPGTTADASPVAMSAPANYVIPATAAHKDVTAYFLNWIHTDVSARQIVVDAIGCSPGGPTDLPVPTSDVQLVQETTQAFNTILESGGAVDFIANATPGIGMGVMTPECQALLLGQTTPEQFVQAIQDGYEQELNG</sequence>
<keyword evidence="3" id="KW-1185">Reference proteome</keyword>
<dbReference type="Proteomes" id="UP000198541">
    <property type="component" value="Unassembled WGS sequence"/>
</dbReference>
<accession>A0A1H0B8T6</accession>
<keyword evidence="1" id="KW-0732">Signal</keyword>
<dbReference type="AlphaFoldDB" id="A0A1H0B8T6"/>